<dbReference type="Pfam" id="PF23209">
    <property type="entry name" value="IDM1_C"/>
    <property type="match status" value="1"/>
</dbReference>
<dbReference type="AlphaFoldDB" id="A0A835T6F6"/>
<dbReference type="PANTHER" id="PTHR47025">
    <property type="entry name" value="AUTOIMMUNE REGULATOR"/>
    <property type="match status" value="1"/>
</dbReference>
<dbReference type="PROSITE" id="PS51186">
    <property type="entry name" value="GNAT"/>
    <property type="match status" value="1"/>
</dbReference>
<dbReference type="CDD" id="cd15489">
    <property type="entry name" value="PHD_SF"/>
    <property type="match status" value="1"/>
</dbReference>
<evidence type="ECO:0000313" key="4">
    <source>
        <dbReference type="Proteomes" id="UP000650467"/>
    </source>
</evidence>
<dbReference type="InterPro" id="IPR016181">
    <property type="entry name" value="Acyl_CoA_acyltransferase"/>
</dbReference>
<gene>
    <name evidence="3" type="ORF">HXX76_008875</name>
</gene>
<feature type="compositionally biased region" description="Low complexity" evidence="1">
    <location>
        <begin position="252"/>
        <end position="278"/>
    </location>
</feature>
<dbReference type="CDD" id="cd04301">
    <property type="entry name" value="NAT_SF"/>
    <property type="match status" value="1"/>
</dbReference>
<feature type="compositionally biased region" description="Gly residues" evidence="1">
    <location>
        <begin position="449"/>
        <end position="464"/>
    </location>
</feature>
<evidence type="ECO:0000256" key="1">
    <source>
        <dbReference type="SAM" id="MobiDB-lite"/>
    </source>
</evidence>
<name>A0A835T6F6_CHLIN</name>
<sequence length="472" mass="48637">MFEGRHTKDTCGLPSGGETGLGALQLAAGAILPELARAPAVLPGFWQHCIFSSHGPALHLAAASSPPPAGSGRSCGRGPALPWAAVGLAGGHRAADKGSTTRHVCAGCHQHLTAADLARLEEEQEQAQPPHPHPHPRGPGSVLQCDGCHRCFHGPCHRRWAGAAEQEQRRRARLQAAADRGGVRLEPQQAAEAAAGDWDEEGAWFHDPECKQVRVALLRLCRRGDVWLPEGAAAAVSSSSGGSGGSGGSPLAARTNSTAASPPTAAGATPAASAATPNPSQPPQQRLRMRLYDCGDGGPAAAVGLRRVHGVLRAAGFGYGLADLRQFDLAALLLAEDSGQAVSAAVLDVYGSSFAELYLLATCAAVQRRGYGRALVRQLEASLAASGVRRLLVSVDDDDGANRGLWRTAMGFEPVPDTQLRELAGSWGAFGPAARRGTVFLGRSLLGGNEGEAPGLGGGNGRGQAQGEPGKR</sequence>
<feature type="region of interest" description="Disordered" evidence="1">
    <location>
        <begin position="235"/>
        <end position="285"/>
    </location>
</feature>
<feature type="domain" description="N-acetyltransferase" evidence="2">
    <location>
        <begin position="289"/>
        <end position="437"/>
    </location>
</feature>
<dbReference type="SUPFAM" id="SSF55729">
    <property type="entry name" value="Acyl-CoA N-acyltransferases (Nat)"/>
    <property type="match status" value="1"/>
</dbReference>
<dbReference type="InterPro" id="IPR000182">
    <property type="entry name" value="GNAT_dom"/>
</dbReference>
<evidence type="ECO:0000313" key="3">
    <source>
        <dbReference type="EMBL" id="KAG2432530.1"/>
    </source>
</evidence>
<evidence type="ECO:0000259" key="2">
    <source>
        <dbReference type="PROSITE" id="PS51186"/>
    </source>
</evidence>
<proteinExistence type="predicted"/>
<protein>
    <recommendedName>
        <fullName evidence="2">N-acetyltransferase domain-containing protein</fullName>
    </recommendedName>
</protein>
<dbReference type="OrthoDB" id="1903104at2759"/>
<comment type="caution">
    <text evidence="3">The sequence shown here is derived from an EMBL/GenBank/DDBJ whole genome shotgun (WGS) entry which is preliminary data.</text>
</comment>
<keyword evidence="4" id="KW-1185">Reference proteome</keyword>
<dbReference type="Proteomes" id="UP000650467">
    <property type="component" value="Unassembled WGS sequence"/>
</dbReference>
<dbReference type="PANTHER" id="PTHR47025:SF2">
    <property type="entry name" value="AUTOIMMUNE REGULATOR"/>
    <property type="match status" value="1"/>
</dbReference>
<dbReference type="EMBL" id="JAEHOC010000021">
    <property type="protein sequence ID" value="KAG2432530.1"/>
    <property type="molecule type" value="Genomic_DNA"/>
</dbReference>
<feature type="region of interest" description="Disordered" evidence="1">
    <location>
        <begin position="171"/>
        <end position="196"/>
    </location>
</feature>
<accession>A0A835T6F6</accession>
<dbReference type="InterPro" id="IPR056511">
    <property type="entry name" value="IDM1_C"/>
</dbReference>
<reference evidence="3" key="1">
    <citation type="journal article" date="2020" name="bioRxiv">
        <title>Comparative genomics of Chlamydomonas.</title>
        <authorList>
            <person name="Craig R.J."/>
            <person name="Hasan A.R."/>
            <person name="Ness R.W."/>
            <person name="Keightley P.D."/>
        </authorList>
    </citation>
    <scope>NUCLEOTIDE SEQUENCE</scope>
    <source>
        <strain evidence="3">SAG 7.73</strain>
    </source>
</reference>
<dbReference type="GO" id="GO:0016747">
    <property type="term" value="F:acyltransferase activity, transferring groups other than amino-acyl groups"/>
    <property type="evidence" value="ECO:0007669"/>
    <property type="project" value="InterPro"/>
</dbReference>
<organism evidence="3 4">
    <name type="scientific">Chlamydomonas incerta</name>
    <dbReference type="NCBI Taxonomy" id="51695"/>
    <lineage>
        <taxon>Eukaryota</taxon>
        <taxon>Viridiplantae</taxon>
        <taxon>Chlorophyta</taxon>
        <taxon>core chlorophytes</taxon>
        <taxon>Chlorophyceae</taxon>
        <taxon>CS clade</taxon>
        <taxon>Chlamydomonadales</taxon>
        <taxon>Chlamydomonadaceae</taxon>
        <taxon>Chlamydomonas</taxon>
    </lineage>
</organism>
<dbReference type="Gene3D" id="3.40.630.30">
    <property type="match status" value="1"/>
</dbReference>
<feature type="region of interest" description="Disordered" evidence="1">
    <location>
        <begin position="449"/>
        <end position="472"/>
    </location>
</feature>